<reference evidence="1" key="2">
    <citation type="submission" date="2023-01" db="EMBL/GenBank/DDBJ databases">
        <authorList>
            <person name="Petersen C."/>
        </authorList>
    </citation>
    <scope>NUCLEOTIDE SEQUENCE</scope>
    <source>
        <strain evidence="1">IBT 17514</strain>
    </source>
</reference>
<evidence type="ECO:0000313" key="2">
    <source>
        <dbReference type="Proteomes" id="UP001215712"/>
    </source>
</evidence>
<gene>
    <name evidence="1" type="ORF">N7493_007869</name>
</gene>
<accession>A0AAD6HIH5</accession>
<dbReference type="EMBL" id="JAQJAN010000011">
    <property type="protein sequence ID" value="KAJ5719414.1"/>
    <property type="molecule type" value="Genomic_DNA"/>
</dbReference>
<sequence length="173" mass="19227">MEIVRLLWHFHLIKTQSMEAFSGKIPGQGVEWITDIAWSATMIIRRGAKGQALTIIVKAIRECGMLGKFDKKSYDCPYPSLQRLFDSRDGELPVPSDGEVVPRNTIFAFWLPHGLTNNPEVFARGLNDALARAKAIEDAFTQYQSLPAEVLVANFPTLQINGGDDPIICSDHA</sequence>
<dbReference type="AlphaFoldDB" id="A0AAD6HIH5"/>
<organism evidence="1 2">
    <name type="scientific">Penicillium malachiteum</name>
    <dbReference type="NCBI Taxonomy" id="1324776"/>
    <lineage>
        <taxon>Eukaryota</taxon>
        <taxon>Fungi</taxon>
        <taxon>Dikarya</taxon>
        <taxon>Ascomycota</taxon>
        <taxon>Pezizomycotina</taxon>
        <taxon>Eurotiomycetes</taxon>
        <taxon>Eurotiomycetidae</taxon>
        <taxon>Eurotiales</taxon>
        <taxon>Aspergillaceae</taxon>
        <taxon>Penicillium</taxon>
    </lineage>
</organism>
<protein>
    <submittedName>
        <fullName evidence="1">Uncharacterized protein</fullName>
    </submittedName>
</protein>
<reference evidence="1" key="1">
    <citation type="journal article" date="2023" name="IMA Fungus">
        <title>Comparative genomic study of the Penicillium genus elucidates a diverse pangenome and 15 lateral gene transfer events.</title>
        <authorList>
            <person name="Petersen C."/>
            <person name="Sorensen T."/>
            <person name="Nielsen M.R."/>
            <person name="Sondergaard T.E."/>
            <person name="Sorensen J.L."/>
            <person name="Fitzpatrick D.A."/>
            <person name="Frisvad J.C."/>
            <person name="Nielsen K.L."/>
        </authorList>
    </citation>
    <scope>NUCLEOTIDE SEQUENCE</scope>
    <source>
        <strain evidence="1">IBT 17514</strain>
    </source>
</reference>
<evidence type="ECO:0000313" key="1">
    <source>
        <dbReference type="EMBL" id="KAJ5719414.1"/>
    </source>
</evidence>
<dbReference type="Proteomes" id="UP001215712">
    <property type="component" value="Unassembled WGS sequence"/>
</dbReference>
<comment type="caution">
    <text evidence="1">The sequence shown here is derived from an EMBL/GenBank/DDBJ whole genome shotgun (WGS) entry which is preliminary data.</text>
</comment>
<keyword evidence="2" id="KW-1185">Reference proteome</keyword>
<proteinExistence type="predicted"/>
<name>A0AAD6HIH5_9EURO</name>